<dbReference type="InterPro" id="IPR013762">
    <property type="entry name" value="Integrase-like_cat_sf"/>
</dbReference>
<evidence type="ECO:0000259" key="6">
    <source>
        <dbReference type="PROSITE" id="PS51898"/>
    </source>
</evidence>
<dbReference type="PROSITE" id="PS51898">
    <property type="entry name" value="TYR_RECOMBINASE"/>
    <property type="match status" value="1"/>
</dbReference>
<dbReference type="GO" id="GO:0006310">
    <property type="term" value="P:DNA recombination"/>
    <property type="evidence" value="ECO:0007669"/>
    <property type="project" value="UniProtKB-KW"/>
</dbReference>
<sequence length="454" mass="52349">MTMWPDPERQLIARYIAGLNLRTTNSPIYYRQALNIFQDVAERHARLDKDMLVAWLNVSPGRWAATTRLHRTRIIDRFLDHLEETGAIERNPVAALAEACNIKQCKPVWRALASSDPDSALAELHQPRPFGSILGKMMSQHVTLMRNRGYKYTTQTVWLSRFDRFLQLNPALQGQPIAVMLQHWSAAKTTRNHPNECEKLKRVLAKILRHQNPSIPPRRPDPRPEKEVARQWRKPHIYTPADVRRMLDIARFYPSPRAPLRPLSIYTMLLLAYCAGLRRSELARLDLGDVDFQGGTITIRQTKFYKTRILPLPDSVMIELRSYTEARRCAGGSQDPRSGLFWHEQRSDRYTKEAVAWLLVDVIRRAGLKPPQGRTGPRLHDLRHSMVVNRILEWYKAGINPQAHLPFLATYLGHRDINSTLVYITVTQDLLHRASERFRVLGAPCLNIGPEVRA</sequence>
<dbReference type="AlphaFoldDB" id="A0A1G7YWT3"/>
<dbReference type="InterPro" id="IPR002104">
    <property type="entry name" value="Integrase_catalytic"/>
</dbReference>
<feature type="compositionally biased region" description="Basic and acidic residues" evidence="5">
    <location>
        <begin position="218"/>
        <end position="230"/>
    </location>
</feature>
<dbReference type="Proteomes" id="UP000199495">
    <property type="component" value="Unassembled WGS sequence"/>
</dbReference>
<feature type="region of interest" description="Disordered" evidence="5">
    <location>
        <begin position="211"/>
        <end position="231"/>
    </location>
</feature>
<organism evidence="7 8">
    <name type="scientific">Pelagibacterium luteolum</name>
    <dbReference type="NCBI Taxonomy" id="440168"/>
    <lineage>
        <taxon>Bacteria</taxon>
        <taxon>Pseudomonadati</taxon>
        <taxon>Pseudomonadota</taxon>
        <taxon>Alphaproteobacteria</taxon>
        <taxon>Hyphomicrobiales</taxon>
        <taxon>Devosiaceae</taxon>
        <taxon>Pelagibacterium</taxon>
    </lineage>
</organism>
<dbReference type="InterPro" id="IPR050090">
    <property type="entry name" value="Tyrosine_recombinase_XerCD"/>
</dbReference>
<evidence type="ECO:0000313" key="7">
    <source>
        <dbReference type="EMBL" id="SDH00973.1"/>
    </source>
</evidence>
<name>A0A1G7YWT3_9HYPH</name>
<dbReference type="Pfam" id="PF00589">
    <property type="entry name" value="Phage_integrase"/>
    <property type="match status" value="1"/>
</dbReference>
<comment type="similarity">
    <text evidence="1">Belongs to the 'phage' integrase family.</text>
</comment>
<feature type="domain" description="Tyr recombinase" evidence="6">
    <location>
        <begin position="233"/>
        <end position="436"/>
    </location>
</feature>
<dbReference type="GO" id="GO:0003677">
    <property type="term" value="F:DNA binding"/>
    <property type="evidence" value="ECO:0007669"/>
    <property type="project" value="UniProtKB-KW"/>
</dbReference>
<dbReference type="OrthoDB" id="5464621at2"/>
<keyword evidence="3" id="KW-0238">DNA-binding</keyword>
<proteinExistence type="inferred from homology"/>
<dbReference type="GO" id="GO:0015074">
    <property type="term" value="P:DNA integration"/>
    <property type="evidence" value="ECO:0007669"/>
    <property type="project" value="UniProtKB-KW"/>
</dbReference>
<accession>A0A1G7YWT3</accession>
<evidence type="ECO:0000256" key="2">
    <source>
        <dbReference type="ARBA" id="ARBA00022908"/>
    </source>
</evidence>
<dbReference type="STRING" id="440168.SAMN04487974_11633"/>
<evidence type="ECO:0000256" key="3">
    <source>
        <dbReference type="ARBA" id="ARBA00023125"/>
    </source>
</evidence>
<reference evidence="7 8" key="1">
    <citation type="submission" date="2016-10" db="EMBL/GenBank/DDBJ databases">
        <authorList>
            <person name="de Groot N.N."/>
        </authorList>
    </citation>
    <scope>NUCLEOTIDE SEQUENCE [LARGE SCALE GENOMIC DNA]</scope>
    <source>
        <strain evidence="7 8">CGMCC 1.10267</strain>
    </source>
</reference>
<dbReference type="Gene3D" id="1.10.443.10">
    <property type="entry name" value="Intergrase catalytic core"/>
    <property type="match status" value="1"/>
</dbReference>
<evidence type="ECO:0000313" key="8">
    <source>
        <dbReference type="Proteomes" id="UP000199495"/>
    </source>
</evidence>
<keyword evidence="8" id="KW-1185">Reference proteome</keyword>
<keyword evidence="4" id="KW-0233">DNA recombination</keyword>
<gene>
    <name evidence="7" type="ORF">SAMN04487974_11633</name>
</gene>
<dbReference type="SUPFAM" id="SSF56349">
    <property type="entry name" value="DNA breaking-rejoining enzymes"/>
    <property type="match status" value="1"/>
</dbReference>
<evidence type="ECO:0000256" key="5">
    <source>
        <dbReference type="SAM" id="MobiDB-lite"/>
    </source>
</evidence>
<evidence type="ECO:0000256" key="4">
    <source>
        <dbReference type="ARBA" id="ARBA00023172"/>
    </source>
</evidence>
<dbReference type="PANTHER" id="PTHR30349:SF41">
    <property type="entry name" value="INTEGRASE_RECOMBINASE PROTEIN MJ0367-RELATED"/>
    <property type="match status" value="1"/>
</dbReference>
<dbReference type="EMBL" id="FNCS01000016">
    <property type="protein sequence ID" value="SDH00973.1"/>
    <property type="molecule type" value="Genomic_DNA"/>
</dbReference>
<dbReference type="InterPro" id="IPR011010">
    <property type="entry name" value="DNA_brk_join_enz"/>
</dbReference>
<keyword evidence="2" id="KW-0229">DNA integration</keyword>
<dbReference type="RefSeq" id="WP_090598256.1">
    <property type="nucleotide sequence ID" value="NZ_FNCS01000016.1"/>
</dbReference>
<dbReference type="PANTHER" id="PTHR30349">
    <property type="entry name" value="PHAGE INTEGRASE-RELATED"/>
    <property type="match status" value="1"/>
</dbReference>
<evidence type="ECO:0000256" key="1">
    <source>
        <dbReference type="ARBA" id="ARBA00008857"/>
    </source>
</evidence>
<protein>
    <submittedName>
        <fullName evidence="7">Phage integrase family protein</fullName>
    </submittedName>
</protein>